<evidence type="ECO:0000313" key="2">
    <source>
        <dbReference type="Proteomes" id="UP001597086"/>
    </source>
</evidence>
<evidence type="ECO:0000313" key="1">
    <source>
        <dbReference type="EMBL" id="MFD1014882.1"/>
    </source>
</evidence>
<gene>
    <name evidence="1" type="ORF">ACFQ13_03010</name>
</gene>
<dbReference type="Proteomes" id="UP001597086">
    <property type="component" value="Unassembled WGS sequence"/>
</dbReference>
<dbReference type="EMBL" id="JBHTKM010000010">
    <property type="protein sequence ID" value="MFD1014882.1"/>
    <property type="molecule type" value="Genomic_DNA"/>
</dbReference>
<comment type="caution">
    <text evidence="1">The sequence shown here is derived from an EMBL/GenBank/DDBJ whole genome shotgun (WGS) entry which is preliminary data.</text>
</comment>
<dbReference type="RefSeq" id="WP_386113853.1">
    <property type="nucleotide sequence ID" value="NZ_JBHTKM010000010.1"/>
</dbReference>
<protein>
    <recommendedName>
        <fullName evidence="3">DUF2158 domain-containing protein</fullName>
    </recommendedName>
</protein>
<proteinExistence type="predicted"/>
<reference evidence="2" key="1">
    <citation type="journal article" date="2019" name="Int. J. Syst. Evol. Microbiol.">
        <title>The Global Catalogue of Microorganisms (GCM) 10K type strain sequencing project: providing services to taxonomists for standard genome sequencing and annotation.</title>
        <authorList>
            <consortium name="The Broad Institute Genomics Platform"/>
            <consortium name="The Broad Institute Genome Sequencing Center for Infectious Disease"/>
            <person name="Wu L."/>
            <person name="Ma J."/>
        </authorList>
    </citation>
    <scope>NUCLEOTIDE SEQUENCE [LARGE SCALE GENOMIC DNA]</scope>
    <source>
        <strain evidence="2">CCUG 56098</strain>
    </source>
</reference>
<keyword evidence="2" id="KW-1185">Reference proteome</keyword>
<sequence>MPKKFKPGDWVRIKGKLTAPKMQVLKYTVHKAPFLGVKDQDTFLECVWYNHGKRYVETFHQNALIHHRNADGLFKTYNSPNPLRLT</sequence>
<accession>A0ABW3KN52</accession>
<evidence type="ECO:0008006" key="3">
    <source>
        <dbReference type="Google" id="ProtNLM"/>
    </source>
</evidence>
<organism evidence="1 2">
    <name type="scientific">Winogradskyella rapida</name>
    <dbReference type="NCBI Taxonomy" id="549701"/>
    <lineage>
        <taxon>Bacteria</taxon>
        <taxon>Pseudomonadati</taxon>
        <taxon>Bacteroidota</taxon>
        <taxon>Flavobacteriia</taxon>
        <taxon>Flavobacteriales</taxon>
        <taxon>Flavobacteriaceae</taxon>
        <taxon>Winogradskyella</taxon>
    </lineage>
</organism>
<name>A0ABW3KN52_9FLAO</name>